<comment type="caution">
    <text evidence="2">The sequence shown here is derived from an EMBL/GenBank/DDBJ whole genome shotgun (WGS) entry which is preliminary data.</text>
</comment>
<dbReference type="EMBL" id="JARJCM010000082">
    <property type="protein sequence ID" value="KAJ7031349.1"/>
    <property type="molecule type" value="Genomic_DNA"/>
</dbReference>
<gene>
    <name evidence="2" type="ORF">C8F04DRAFT_927154</name>
</gene>
<keyword evidence="3" id="KW-1185">Reference proteome</keyword>
<proteinExistence type="predicted"/>
<feature type="compositionally biased region" description="Polar residues" evidence="1">
    <location>
        <begin position="76"/>
        <end position="92"/>
    </location>
</feature>
<protein>
    <submittedName>
        <fullName evidence="2">Uncharacterized protein</fullName>
    </submittedName>
</protein>
<feature type="compositionally biased region" description="Polar residues" evidence="1">
    <location>
        <begin position="50"/>
        <end position="65"/>
    </location>
</feature>
<feature type="compositionally biased region" description="Basic and acidic residues" evidence="1">
    <location>
        <begin position="10"/>
        <end position="45"/>
    </location>
</feature>
<accession>A0AAD6SPJ9</accession>
<sequence>GLRKIRRVQLAKEEQAARKPDVKGKGPRVPGDDSQPHEDKAKLLCDESENIPSQNDSTEASPRQSQGRDPEISMVLPTSPTSESMPGSTSASEKARGKMKARRSQSLDRNGSLDR</sequence>
<evidence type="ECO:0000256" key="1">
    <source>
        <dbReference type="SAM" id="MobiDB-lite"/>
    </source>
</evidence>
<feature type="non-terminal residue" evidence="2">
    <location>
        <position position="1"/>
    </location>
</feature>
<evidence type="ECO:0000313" key="2">
    <source>
        <dbReference type="EMBL" id="KAJ7031349.1"/>
    </source>
</evidence>
<feature type="region of interest" description="Disordered" evidence="1">
    <location>
        <begin position="1"/>
        <end position="115"/>
    </location>
</feature>
<dbReference type="Proteomes" id="UP001218188">
    <property type="component" value="Unassembled WGS sequence"/>
</dbReference>
<evidence type="ECO:0000313" key="3">
    <source>
        <dbReference type="Proteomes" id="UP001218188"/>
    </source>
</evidence>
<organism evidence="2 3">
    <name type="scientific">Mycena alexandri</name>
    <dbReference type="NCBI Taxonomy" id="1745969"/>
    <lineage>
        <taxon>Eukaryota</taxon>
        <taxon>Fungi</taxon>
        <taxon>Dikarya</taxon>
        <taxon>Basidiomycota</taxon>
        <taxon>Agaricomycotina</taxon>
        <taxon>Agaricomycetes</taxon>
        <taxon>Agaricomycetidae</taxon>
        <taxon>Agaricales</taxon>
        <taxon>Marasmiineae</taxon>
        <taxon>Mycenaceae</taxon>
        <taxon>Mycena</taxon>
    </lineage>
</organism>
<name>A0AAD6SPJ9_9AGAR</name>
<feature type="non-terminal residue" evidence="2">
    <location>
        <position position="115"/>
    </location>
</feature>
<reference evidence="2" key="1">
    <citation type="submission" date="2023-03" db="EMBL/GenBank/DDBJ databases">
        <title>Massive genome expansion in bonnet fungi (Mycena s.s.) driven by repeated elements and novel gene families across ecological guilds.</title>
        <authorList>
            <consortium name="Lawrence Berkeley National Laboratory"/>
            <person name="Harder C.B."/>
            <person name="Miyauchi S."/>
            <person name="Viragh M."/>
            <person name="Kuo A."/>
            <person name="Thoen E."/>
            <person name="Andreopoulos B."/>
            <person name="Lu D."/>
            <person name="Skrede I."/>
            <person name="Drula E."/>
            <person name="Henrissat B."/>
            <person name="Morin E."/>
            <person name="Kohler A."/>
            <person name="Barry K."/>
            <person name="LaButti K."/>
            <person name="Morin E."/>
            <person name="Salamov A."/>
            <person name="Lipzen A."/>
            <person name="Mereny Z."/>
            <person name="Hegedus B."/>
            <person name="Baldrian P."/>
            <person name="Stursova M."/>
            <person name="Weitz H."/>
            <person name="Taylor A."/>
            <person name="Grigoriev I.V."/>
            <person name="Nagy L.G."/>
            <person name="Martin F."/>
            <person name="Kauserud H."/>
        </authorList>
    </citation>
    <scope>NUCLEOTIDE SEQUENCE</scope>
    <source>
        <strain evidence="2">CBHHK200</strain>
    </source>
</reference>
<dbReference type="AlphaFoldDB" id="A0AAD6SPJ9"/>